<dbReference type="InterPro" id="IPR021080">
    <property type="entry name" value="Minor_capsid_protein"/>
</dbReference>
<organism evidence="1 2">
    <name type="scientific">Clostridium perfringens</name>
    <dbReference type="NCBI Taxonomy" id="1502"/>
    <lineage>
        <taxon>Bacteria</taxon>
        <taxon>Bacillati</taxon>
        <taxon>Bacillota</taxon>
        <taxon>Clostridia</taxon>
        <taxon>Eubacteriales</taxon>
        <taxon>Clostridiaceae</taxon>
        <taxon>Clostridium</taxon>
    </lineage>
</organism>
<name>A0AAW4IV96_CLOPF</name>
<comment type="caution">
    <text evidence="1">The sequence shown here is derived from an EMBL/GenBank/DDBJ whole genome shotgun (WGS) entry which is preliminary data.</text>
</comment>
<dbReference type="RefSeq" id="WP_004461218.1">
    <property type="nucleotide sequence ID" value="NZ_CATNYX010000003.1"/>
</dbReference>
<proteinExistence type="predicted"/>
<evidence type="ECO:0000313" key="1">
    <source>
        <dbReference type="EMBL" id="MBO3357979.1"/>
    </source>
</evidence>
<reference evidence="1" key="1">
    <citation type="submission" date="2020-12" db="EMBL/GenBank/DDBJ databases">
        <title>Comparative genomics of Clostridium perfringens reveals patterns of host-associated phylogenetic clades and virulence factors.</title>
        <authorList>
            <person name="Smith A.H."/>
            <person name="Geier R."/>
        </authorList>
    </citation>
    <scope>NUCLEOTIDE SEQUENCE</scope>
    <source>
        <strain evidence="1">CHD30677R</strain>
    </source>
</reference>
<accession>A0AAW4IV96</accession>
<dbReference type="AlphaFoldDB" id="A0AAW4IV96"/>
<gene>
    <name evidence="1" type="ORF">JJB47_04200</name>
</gene>
<dbReference type="EMBL" id="JAENQP010000002">
    <property type="protein sequence ID" value="MBO3357979.1"/>
    <property type="molecule type" value="Genomic_DNA"/>
</dbReference>
<dbReference type="Pfam" id="PF11114">
    <property type="entry name" value="Minor_capsid_2"/>
    <property type="match status" value="1"/>
</dbReference>
<evidence type="ECO:0000313" key="2">
    <source>
        <dbReference type="Proteomes" id="UP000668068"/>
    </source>
</evidence>
<sequence>MDVTIKLDSVNKILAKRGLNSDGKTQRFLTTEVARLSNPYVPWKSGNLKDTQVEIRPTQIKYYAPYAQKQYYDNAGMGKQGLHRGGMRGKLWIPRMMADRGDELIESVAKMAGGRAK</sequence>
<dbReference type="Proteomes" id="UP000668068">
    <property type="component" value="Unassembled WGS sequence"/>
</dbReference>
<protein>
    <submittedName>
        <fullName evidence="1">Capsid protein</fullName>
    </submittedName>
</protein>